<organism evidence="17 18">
    <name type="scientific">Phaseolus vulgaris</name>
    <name type="common">Kidney bean</name>
    <name type="synonym">French bean</name>
    <dbReference type="NCBI Taxonomy" id="3885"/>
    <lineage>
        <taxon>Eukaryota</taxon>
        <taxon>Viridiplantae</taxon>
        <taxon>Streptophyta</taxon>
        <taxon>Embryophyta</taxon>
        <taxon>Tracheophyta</taxon>
        <taxon>Spermatophyta</taxon>
        <taxon>Magnoliopsida</taxon>
        <taxon>eudicotyledons</taxon>
        <taxon>Gunneridae</taxon>
        <taxon>Pentapetalae</taxon>
        <taxon>rosids</taxon>
        <taxon>fabids</taxon>
        <taxon>Fabales</taxon>
        <taxon>Fabaceae</taxon>
        <taxon>Papilionoideae</taxon>
        <taxon>50 kb inversion clade</taxon>
        <taxon>NPAAA clade</taxon>
        <taxon>indigoferoid/millettioid clade</taxon>
        <taxon>Phaseoleae</taxon>
        <taxon>Phaseolus</taxon>
    </lineage>
</organism>
<evidence type="ECO:0000256" key="9">
    <source>
        <dbReference type="ARBA" id="ARBA00022786"/>
    </source>
</evidence>
<dbReference type="PROSITE" id="PS50089">
    <property type="entry name" value="ZF_RING_2"/>
    <property type="match status" value="1"/>
</dbReference>
<dbReference type="eggNOG" id="KOG0800">
    <property type="taxonomic scope" value="Eukaryota"/>
</dbReference>
<keyword evidence="6 15" id="KW-0812">Transmembrane</keyword>
<dbReference type="SMART" id="SM00184">
    <property type="entry name" value="RING"/>
    <property type="match status" value="1"/>
</dbReference>
<keyword evidence="11 15" id="KW-1133">Transmembrane helix</keyword>
<comment type="pathway">
    <text evidence="3">Protein modification; protein ubiquitination.</text>
</comment>
<dbReference type="EC" id="2.3.2.27" evidence="4"/>
<evidence type="ECO:0000256" key="3">
    <source>
        <dbReference type="ARBA" id="ARBA00004906"/>
    </source>
</evidence>
<keyword evidence="9" id="KW-0833">Ubl conjugation pathway</keyword>
<dbReference type="Gene3D" id="3.30.40.10">
    <property type="entry name" value="Zinc/RING finger domain, C3HC4 (zinc finger)"/>
    <property type="match status" value="1"/>
</dbReference>
<evidence type="ECO:0000256" key="15">
    <source>
        <dbReference type="SAM" id="Phobius"/>
    </source>
</evidence>
<accession>V7CYC1</accession>
<dbReference type="PANTHER" id="PTHR46539">
    <property type="entry name" value="E3 UBIQUITIN-PROTEIN LIGASE ATL42"/>
    <property type="match status" value="1"/>
</dbReference>
<evidence type="ECO:0000256" key="4">
    <source>
        <dbReference type="ARBA" id="ARBA00012483"/>
    </source>
</evidence>
<dbReference type="SUPFAM" id="SSF57850">
    <property type="entry name" value="RING/U-box"/>
    <property type="match status" value="1"/>
</dbReference>
<evidence type="ECO:0000256" key="10">
    <source>
        <dbReference type="ARBA" id="ARBA00022833"/>
    </source>
</evidence>
<evidence type="ECO:0000256" key="7">
    <source>
        <dbReference type="ARBA" id="ARBA00022723"/>
    </source>
</evidence>
<reference evidence="18" key="1">
    <citation type="journal article" date="2014" name="Nat. Genet.">
        <title>A reference genome for common bean and genome-wide analysis of dual domestications.</title>
        <authorList>
            <person name="Schmutz J."/>
            <person name="McClean P.E."/>
            <person name="Mamidi S."/>
            <person name="Wu G.A."/>
            <person name="Cannon S.B."/>
            <person name="Grimwood J."/>
            <person name="Jenkins J."/>
            <person name="Shu S."/>
            <person name="Song Q."/>
            <person name="Chavarro C."/>
            <person name="Torres-Torres M."/>
            <person name="Geffroy V."/>
            <person name="Moghaddam S.M."/>
            <person name="Gao D."/>
            <person name="Abernathy B."/>
            <person name="Barry K."/>
            <person name="Blair M."/>
            <person name="Brick M.A."/>
            <person name="Chovatia M."/>
            <person name="Gepts P."/>
            <person name="Goodstein D.M."/>
            <person name="Gonzales M."/>
            <person name="Hellsten U."/>
            <person name="Hyten D.L."/>
            <person name="Jia G."/>
            <person name="Kelly J.D."/>
            <person name="Kudrna D."/>
            <person name="Lee R."/>
            <person name="Richard M.M."/>
            <person name="Miklas P.N."/>
            <person name="Osorno J.M."/>
            <person name="Rodrigues J."/>
            <person name="Thareau V."/>
            <person name="Urrea C.A."/>
            <person name="Wang M."/>
            <person name="Yu Y."/>
            <person name="Zhang M."/>
            <person name="Wing R.A."/>
            <person name="Cregan P.B."/>
            <person name="Rokhsar D.S."/>
            <person name="Jackson S.A."/>
        </authorList>
    </citation>
    <scope>NUCLEOTIDE SEQUENCE [LARGE SCALE GENOMIC DNA]</scope>
    <source>
        <strain evidence="18">cv. G19833</strain>
    </source>
</reference>
<dbReference type="AlphaFoldDB" id="V7CYC1"/>
<comment type="subcellular location">
    <subcellularLocation>
        <location evidence="2">Membrane</location>
        <topology evidence="2">Single-pass membrane protein</topology>
    </subcellularLocation>
</comment>
<comment type="catalytic activity">
    <reaction evidence="1">
        <text>S-ubiquitinyl-[E2 ubiquitin-conjugating enzyme]-L-cysteine + [acceptor protein]-L-lysine = [E2 ubiquitin-conjugating enzyme]-L-cysteine + N(6)-ubiquitinyl-[acceptor protein]-L-lysine.</text>
        <dbReference type="EC" id="2.3.2.27"/>
    </reaction>
</comment>
<evidence type="ECO:0000256" key="11">
    <source>
        <dbReference type="ARBA" id="ARBA00022989"/>
    </source>
</evidence>
<dbReference type="FunFam" id="3.30.40.10:FF:000187">
    <property type="entry name" value="E3 ubiquitin-protein ligase ATL6"/>
    <property type="match status" value="1"/>
</dbReference>
<gene>
    <name evidence="17" type="ORF">PHAVU_001G208400g</name>
</gene>
<dbReference type="Gramene" id="ESW35119">
    <property type="protein sequence ID" value="ESW35119"/>
    <property type="gene ID" value="PHAVU_001G208400g"/>
</dbReference>
<keyword evidence="18" id="KW-1185">Reference proteome</keyword>
<dbReference type="EMBL" id="CM002288">
    <property type="protein sequence ID" value="ESW35119.1"/>
    <property type="molecule type" value="Genomic_DNA"/>
</dbReference>
<dbReference type="GO" id="GO:0008270">
    <property type="term" value="F:zinc ion binding"/>
    <property type="evidence" value="ECO:0007669"/>
    <property type="project" value="UniProtKB-KW"/>
</dbReference>
<evidence type="ECO:0000256" key="14">
    <source>
        <dbReference type="PROSITE-ProRule" id="PRU00175"/>
    </source>
</evidence>
<feature type="transmembrane region" description="Helical" evidence="15">
    <location>
        <begin position="93"/>
        <end position="115"/>
    </location>
</feature>
<dbReference type="PANTHER" id="PTHR46539:SF30">
    <property type="entry name" value="BNAA06G39360D PROTEIN"/>
    <property type="match status" value="1"/>
</dbReference>
<dbReference type="GO" id="GO:0016020">
    <property type="term" value="C:membrane"/>
    <property type="evidence" value="ECO:0007669"/>
    <property type="project" value="UniProtKB-SubCell"/>
</dbReference>
<name>V7CYC1_PHAVU</name>
<dbReference type="Pfam" id="PF13639">
    <property type="entry name" value="zf-RING_2"/>
    <property type="match status" value="1"/>
</dbReference>
<dbReference type="OMA" id="ESTKPIW"/>
<feature type="domain" description="RING-type" evidence="16">
    <location>
        <begin position="164"/>
        <end position="206"/>
    </location>
</feature>
<keyword evidence="12 15" id="KW-0472">Membrane</keyword>
<evidence type="ECO:0000313" key="17">
    <source>
        <dbReference type="EMBL" id="ESW35119.1"/>
    </source>
</evidence>
<dbReference type="Proteomes" id="UP000000226">
    <property type="component" value="Chromosome 1"/>
</dbReference>
<evidence type="ECO:0000256" key="5">
    <source>
        <dbReference type="ARBA" id="ARBA00022679"/>
    </source>
</evidence>
<evidence type="ECO:0000256" key="12">
    <source>
        <dbReference type="ARBA" id="ARBA00023136"/>
    </source>
</evidence>
<evidence type="ECO:0000256" key="8">
    <source>
        <dbReference type="ARBA" id="ARBA00022771"/>
    </source>
</evidence>
<sequence length="279" mass="30969">MYDHISLDFSFLRYSKKQSTRSHGKIGNNYIYAVVADIDLIQTEHKDRSLHTHCFNIKVFTLLLFQQSKSSLFFSIMGMEPDIESKYAHNGKVMVGTAILLFVLTILIIMFNTYVRFCRRRRRALLSHSLPTTSSAEPCLDPSVIKSLPTFSFSAAVHRSLQDCAVCLSEFADGDKVRALPNCNHGFHADCIDAWFASHSTCPLCRTPVQPATACSDAEPGSVPVSEADEGCSSSLGPLIACPRKTLDIVIEVADVERGLDPVTEDDGFRCSFKRFCNA</sequence>
<evidence type="ECO:0000313" key="18">
    <source>
        <dbReference type="Proteomes" id="UP000000226"/>
    </source>
</evidence>
<dbReference type="InterPro" id="IPR013083">
    <property type="entry name" value="Znf_RING/FYVE/PHD"/>
</dbReference>
<dbReference type="CDD" id="cd16461">
    <property type="entry name" value="RING-H2_EL5-like"/>
    <property type="match status" value="1"/>
</dbReference>
<keyword evidence="8 14" id="KW-0863">Zinc-finger</keyword>
<keyword evidence="5" id="KW-0808">Transferase</keyword>
<proteinExistence type="inferred from homology"/>
<keyword evidence="7" id="KW-0479">Metal-binding</keyword>
<evidence type="ECO:0000256" key="13">
    <source>
        <dbReference type="ARBA" id="ARBA00024209"/>
    </source>
</evidence>
<evidence type="ECO:0000256" key="6">
    <source>
        <dbReference type="ARBA" id="ARBA00022692"/>
    </source>
</evidence>
<dbReference type="SMR" id="V7CYC1"/>
<comment type="similarity">
    <text evidence="13">Belongs to the RING-type zinc finger family. ATL subfamily.</text>
</comment>
<dbReference type="OrthoDB" id="8062037at2759"/>
<evidence type="ECO:0000256" key="1">
    <source>
        <dbReference type="ARBA" id="ARBA00000900"/>
    </source>
</evidence>
<dbReference type="InterPro" id="IPR001841">
    <property type="entry name" value="Znf_RING"/>
</dbReference>
<dbReference type="GO" id="GO:0061630">
    <property type="term" value="F:ubiquitin protein ligase activity"/>
    <property type="evidence" value="ECO:0007669"/>
    <property type="project" value="UniProtKB-EC"/>
</dbReference>
<evidence type="ECO:0000259" key="16">
    <source>
        <dbReference type="PROSITE" id="PS50089"/>
    </source>
</evidence>
<evidence type="ECO:0000256" key="2">
    <source>
        <dbReference type="ARBA" id="ARBA00004167"/>
    </source>
</evidence>
<protein>
    <recommendedName>
        <fullName evidence="4">RING-type E3 ubiquitin transferase</fullName>
        <ecNumber evidence="4">2.3.2.27</ecNumber>
    </recommendedName>
</protein>
<keyword evidence="10" id="KW-0862">Zinc</keyword>